<feature type="domain" description="STAS" evidence="1">
    <location>
        <begin position="159"/>
        <end position="236"/>
    </location>
</feature>
<proteinExistence type="predicted"/>
<name>A0A8J3V357_9ACTN</name>
<dbReference type="Proteomes" id="UP000605992">
    <property type="component" value="Unassembled WGS sequence"/>
</dbReference>
<dbReference type="EMBL" id="BOOR01000014">
    <property type="protein sequence ID" value="GII54121.1"/>
    <property type="molecule type" value="Genomic_DNA"/>
</dbReference>
<dbReference type="Gene3D" id="3.30.750.24">
    <property type="entry name" value="STAS domain"/>
    <property type="match status" value="1"/>
</dbReference>
<sequence length="255" mass="27655">MLAPFVLDGLTGRDKVLYLTDVTHPAVVTGLLRGWGVDTEAHAGRLDVVRLGTSDPDEIVTHVAEAARQAVGEGYRALRFTGEMSWAVREGTQSLTDFETKIQALFDSGVAMGVCQYDRRLFPPAALSELLRMHRAADVTLEFDGALLRIRRVAQPPGIELEGEIDGHGLGELTRALASAVRRERGDVHVDMSRITFIDLSGLRALVDTASALEAGRSLVLSRVPEHVAQLIRLIGWDAVPGLRVYEGDAPGGNR</sequence>
<comment type="caution">
    <text evidence="2">The sequence shown here is derived from an EMBL/GenBank/DDBJ whole genome shotgun (WGS) entry which is preliminary data.</text>
</comment>
<keyword evidence="3" id="KW-1185">Reference proteome</keyword>
<dbReference type="Pfam" id="PF14417">
    <property type="entry name" value="MEDS"/>
    <property type="match status" value="1"/>
</dbReference>
<dbReference type="InterPro" id="IPR002645">
    <property type="entry name" value="STAS_dom"/>
</dbReference>
<dbReference type="InterPro" id="IPR058548">
    <property type="entry name" value="MlaB-like_STAS"/>
</dbReference>
<protein>
    <recommendedName>
        <fullName evidence="1">STAS domain-containing protein</fullName>
    </recommendedName>
</protein>
<dbReference type="PROSITE" id="PS50801">
    <property type="entry name" value="STAS"/>
    <property type="match status" value="1"/>
</dbReference>
<reference evidence="2" key="1">
    <citation type="submission" date="2021-01" db="EMBL/GenBank/DDBJ databases">
        <title>Whole genome shotgun sequence of Planotetraspora thailandica NBRC 104271.</title>
        <authorList>
            <person name="Komaki H."/>
            <person name="Tamura T."/>
        </authorList>
    </citation>
    <scope>NUCLEOTIDE SEQUENCE</scope>
    <source>
        <strain evidence="2">NBRC 104271</strain>
    </source>
</reference>
<dbReference type="Pfam" id="PF13466">
    <property type="entry name" value="STAS_2"/>
    <property type="match status" value="1"/>
</dbReference>
<dbReference type="CDD" id="cd07043">
    <property type="entry name" value="STAS_anti-anti-sigma_factors"/>
    <property type="match status" value="1"/>
</dbReference>
<evidence type="ECO:0000313" key="3">
    <source>
        <dbReference type="Proteomes" id="UP000605992"/>
    </source>
</evidence>
<organism evidence="2 3">
    <name type="scientific">Planotetraspora thailandica</name>
    <dbReference type="NCBI Taxonomy" id="487172"/>
    <lineage>
        <taxon>Bacteria</taxon>
        <taxon>Bacillati</taxon>
        <taxon>Actinomycetota</taxon>
        <taxon>Actinomycetes</taxon>
        <taxon>Streptosporangiales</taxon>
        <taxon>Streptosporangiaceae</taxon>
        <taxon>Planotetraspora</taxon>
    </lineage>
</organism>
<gene>
    <name evidence="2" type="ORF">Pth03_25100</name>
</gene>
<dbReference type="InterPro" id="IPR025847">
    <property type="entry name" value="MEDS_domain"/>
</dbReference>
<evidence type="ECO:0000313" key="2">
    <source>
        <dbReference type="EMBL" id="GII54121.1"/>
    </source>
</evidence>
<accession>A0A8J3V357</accession>
<evidence type="ECO:0000259" key="1">
    <source>
        <dbReference type="PROSITE" id="PS50801"/>
    </source>
</evidence>
<dbReference type="InterPro" id="IPR036513">
    <property type="entry name" value="STAS_dom_sf"/>
</dbReference>
<dbReference type="AlphaFoldDB" id="A0A8J3V357"/>
<dbReference type="SUPFAM" id="SSF52091">
    <property type="entry name" value="SpoIIaa-like"/>
    <property type="match status" value="1"/>
</dbReference>